<organism evidence="1">
    <name type="scientific">Timema californicum</name>
    <name type="common">California timema</name>
    <name type="synonym">Walking stick</name>
    <dbReference type="NCBI Taxonomy" id="61474"/>
    <lineage>
        <taxon>Eukaryota</taxon>
        <taxon>Metazoa</taxon>
        <taxon>Ecdysozoa</taxon>
        <taxon>Arthropoda</taxon>
        <taxon>Hexapoda</taxon>
        <taxon>Insecta</taxon>
        <taxon>Pterygota</taxon>
        <taxon>Neoptera</taxon>
        <taxon>Polyneoptera</taxon>
        <taxon>Phasmatodea</taxon>
        <taxon>Timematodea</taxon>
        <taxon>Timematoidea</taxon>
        <taxon>Timematidae</taxon>
        <taxon>Timema</taxon>
    </lineage>
</organism>
<accession>A0A7R9PAI3</accession>
<reference evidence="1" key="1">
    <citation type="submission" date="2020-11" db="EMBL/GenBank/DDBJ databases">
        <authorList>
            <person name="Tran Van P."/>
        </authorList>
    </citation>
    <scope>NUCLEOTIDE SEQUENCE</scope>
</reference>
<gene>
    <name evidence="1" type="ORF">TCMB3V08_LOCUS8297</name>
</gene>
<dbReference type="AlphaFoldDB" id="A0A7R9PAI3"/>
<dbReference type="EMBL" id="OE183480">
    <property type="protein sequence ID" value="CAD7575712.1"/>
    <property type="molecule type" value="Genomic_DNA"/>
</dbReference>
<name>A0A7R9PAI3_TIMCA</name>
<sequence length="147" mass="16230">MTKHTNLLGPVTCLLGLSQEGHKTTKPFEAVKRKEKPPLVHPTEIRTSIFPSSAVEQLNTTSALATYATEAVRGCTVAYLLLCYDTYDMEEGIKKVIFIGSVPAFAWRESGKPFWKKFRTSDLDLPVIGSPVYCENGVLDYAATKEG</sequence>
<protein>
    <submittedName>
        <fullName evidence="1">(California timema) hypothetical protein</fullName>
    </submittedName>
</protein>
<evidence type="ECO:0000313" key="1">
    <source>
        <dbReference type="EMBL" id="CAD7575712.1"/>
    </source>
</evidence>
<proteinExistence type="predicted"/>